<dbReference type="Proteomes" id="UP000551501">
    <property type="component" value="Unassembled WGS sequence"/>
</dbReference>
<dbReference type="AlphaFoldDB" id="A0A840EU88"/>
<organism evidence="1 2">
    <name type="scientific">Gordonia humi</name>
    <dbReference type="NCBI Taxonomy" id="686429"/>
    <lineage>
        <taxon>Bacteria</taxon>
        <taxon>Bacillati</taxon>
        <taxon>Actinomycetota</taxon>
        <taxon>Actinomycetes</taxon>
        <taxon>Mycobacteriales</taxon>
        <taxon>Gordoniaceae</taxon>
        <taxon>Gordonia</taxon>
    </lineage>
</organism>
<gene>
    <name evidence="1" type="ORF">BKA16_001693</name>
</gene>
<evidence type="ECO:0000313" key="2">
    <source>
        <dbReference type="Proteomes" id="UP000551501"/>
    </source>
</evidence>
<dbReference type="RefSeq" id="WP_183370232.1">
    <property type="nucleotide sequence ID" value="NZ_BAABHL010000076.1"/>
</dbReference>
<keyword evidence="2" id="KW-1185">Reference proteome</keyword>
<protein>
    <submittedName>
        <fullName evidence="1">Uncharacterized protein</fullName>
    </submittedName>
</protein>
<comment type="caution">
    <text evidence="1">The sequence shown here is derived from an EMBL/GenBank/DDBJ whole genome shotgun (WGS) entry which is preliminary data.</text>
</comment>
<sequence>MSEPKDIDAADWVDEDLLTRSEAGERLVEEIESERKKLADLQKSESSPEVIARVRRRLDAMERLVKAL</sequence>
<name>A0A840EU88_9ACTN</name>
<proteinExistence type="predicted"/>
<dbReference type="EMBL" id="JACIFP010000001">
    <property type="protein sequence ID" value="MBB4135141.1"/>
    <property type="molecule type" value="Genomic_DNA"/>
</dbReference>
<accession>A0A840EU88</accession>
<reference evidence="1 2" key="1">
    <citation type="submission" date="2020-08" db="EMBL/GenBank/DDBJ databases">
        <title>Sequencing the genomes of 1000 actinobacteria strains.</title>
        <authorList>
            <person name="Klenk H.-P."/>
        </authorList>
    </citation>
    <scope>NUCLEOTIDE SEQUENCE [LARGE SCALE GENOMIC DNA]</scope>
    <source>
        <strain evidence="1 2">DSM 45298</strain>
    </source>
</reference>
<evidence type="ECO:0000313" key="1">
    <source>
        <dbReference type="EMBL" id="MBB4135141.1"/>
    </source>
</evidence>